<evidence type="ECO:0000313" key="1">
    <source>
        <dbReference type="EMBL" id="MBK1827940.1"/>
    </source>
</evidence>
<keyword evidence="2" id="KW-1185">Reference proteome</keyword>
<reference evidence="1" key="1">
    <citation type="submission" date="2021-01" db="EMBL/GenBank/DDBJ databases">
        <title>Modified the classification status of verrucomicrobia.</title>
        <authorList>
            <person name="Feng X."/>
        </authorList>
    </citation>
    <scope>NUCLEOTIDE SEQUENCE</scope>
    <source>
        <strain evidence="1">KCTC 22201</strain>
    </source>
</reference>
<dbReference type="EMBL" id="JAENII010000010">
    <property type="protein sequence ID" value="MBK1827940.1"/>
    <property type="molecule type" value="Genomic_DNA"/>
</dbReference>
<sequence>MIPSIGLAQPPMTAQFENGDILKGRLVSSSDGKTVLWDSSAFPEPQELDLKMLREVGIPATEEQELPPGDHVAVVELTNGDNVRGTLLSVTEEAISISTSFGGEMTFRRNMVDRLDIEDRPELIYSGPKGPDEWVPSVEDGWKYENGRLICERNSSISRDIGEQDRMRVAFDVSWRENARFRLYLHADHEDLDQVDNCYELVCQSQYAYLRKRTSRNNRTESTTIGTTGGVREFQEQEKVRVEFLHDRISGRIRLMLGGRIIADWKEQAPDAKGMGSFVHFLGDTSSAIEISRIRITTWDGLIDGQWQEAPMGLRVFPGEDMDSEEDEPEQDQEGIFLRNGDHISGDAVGIEGGKVRLKTRFKEFDLPVSRLRTFALRTSEEANDPELCWKPIRRAKDIRAWFPDGGVITFELLEINDEVIRGRSQTFGEAEFAPGSFNRFEFNLYASDRRR</sequence>
<proteinExistence type="predicted"/>
<comment type="caution">
    <text evidence="1">The sequence shown here is derived from an EMBL/GenBank/DDBJ whole genome shotgun (WGS) entry which is preliminary data.</text>
</comment>
<accession>A0A934RGI8</accession>
<evidence type="ECO:0000313" key="2">
    <source>
        <dbReference type="Proteomes" id="UP000658278"/>
    </source>
</evidence>
<organism evidence="1 2">
    <name type="scientific">Haloferula rosea</name>
    <dbReference type="NCBI Taxonomy" id="490093"/>
    <lineage>
        <taxon>Bacteria</taxon>
        <taxon>Pseudomonadati</taxon>
        <taxon>Verrucomicrobiota</taxon>
        <taxon>Verrucomicrobiia</taxon>
        <taxon>Verrucomicrobiales</taxon>
        <taxon>Verrucomicrobiaceae</taxon>
        <taxon>Haloferula</taxon>
    </lineage>
</organism>
<dbReference type="AlphaFoldDB" id="A0A934RGI8"/>
<gene>
    <name evidence="1" type="ORF">JIN81_12990</name>
</gene>
<dbReference type="Proteomes" id="UP000658278">
    <property type="component" value="Unassembled WGS sequence"/>
</dbReference>
<protein>
    <submittedName>
        <fullName evidence="1">Uncharacterized protein</fullName>
    </submittedName>
</protein>
<name>A0A934RGI8_9BACT</name>
<dbReference type="RefSeq" id="WP_200280325.1">
    <property type="nucleotide sequence ID" value="NZ_JAENII010000010.1"/>
</dbReference>